<dbReference type="Pfam" id="PF07963">
    <property type="entry name" value="N_methyl"/>
    <property type="match status" value="1"/>
</dbReference>
<dbReference type="Proteomes" id="UP000653358">
    <property type="component" value="Unassembled WGS sequence"/>
</dbReference>
<dbReference type="NCBIfam" id="TIGR02532">
    <property type="entry name" value="IV_pilin_GFxxxE"/>
    <property type="match status" value="1"/>
</dbReference>
<dbReference type="EMBL" id="WJBB01000006">
    <property type="protein sequence ID" value="MBC3796774.1"/>
    <property type="molecule type" value="Genomic_DNA"/>
</dbReference>
<evidence type="ECO:0000256" key="1">
    <source>
        <dbReference type="SAM" id="Phobius"/>
    </source>
</evidence>
<protein>
    <submittedName>
        <fullName evidence="2">Prepilin-type N-terminal cleavage/methylation domain-containing protein</fullName>
    </submittedName>
</protein>
<sequence>MKKIINIRSNKGFTLVELLVALLISGILMATVSSIFLMAQKIYTRGGDISYKQKTITNVETELQNALAVATTVSLSSAATGDFNLGFNDQGQCVEVVDGKTYVIDQISEIFLTGKNQNTLSYQLIPNANMSTLSGGIVMNNKNIIDIDQSSQAKLLSGTKLNVSGDTIHYLVLTVATVPVDPVVPGTNINDTLKATGVIPGRWDLMVDSAAASMEGGYSLSPDGAVYTDSTGTYVTAKNQYIHQDYAATTHPTAAVHYAKYGSVPNEYFLKISSETRVITAADYETDPTLISQTRYWKEGKVPKLGDLYLYNGAYYIWQSNSSYYSCPKDPTNVYNWLKLVSAPSQFQ</sequence>
<keyword evidence="1" id="KW-1133">Transmembrane helix</keyword>
<evidence type="ECO:0000313" key="2">
    <source>
        <dbReference type="EMBL" id="MBC3796774.1"/>
    </source>
</evidence>
<feature type="transmembrane region" description="Helical" evidence="1">
    <location>
        <begin position="12"/>
        <end position="39"/>
    </location>
</feature>
<reference evidence="2 3" key="1">
    <citation type="journal article" date="2020" name="mSystems">
        <title>Defining Genomic and Predicted Metabolic Features of the Acetobacterium Genus.</title>
        <authorList>
            <person name="Ross D.E."/>
            <person name="Marshall C.W."/>
            <person name="Gulliver D."/>
            <person name="May H.D."/>
            <person name="Norman R.S."/>
        </authorList>
    </citation>
    <scope>NUCLEOTIDE SEQUENCE [LARGE SCALE GENOMIC DNA]</scope>
    <source>
        <strain evidence="2 3">DSM 9173</strain>
    </source>
</reference>
<organism evidence="2 3">
    <name type="scientific">Acetobacterium tundrae</name>
    <dbReference type="NCBI Taxonomy" id="132932"/>
    <lineage>
        <taxon>Bacteria</taxon>
        <taxon>Bacillati</taxon>
        <taxon>Bacillota</taxon>
        <taxon>Clostridia</taxon>
        <taxon>Eubacteriales</taxon>
        <taxon>Eubacteriaceae</taxon>
        <taxon>Acetobacterium</taxon>
    </lineage>
</organism>
<proteinExistence type="predicted"/>
<evidence type="ECO:0000313" key="3">
    <source>
        <dbReference type="Proteomes" id="UP000653358"/>
    </source>
</evidence>
<keyword evidence="3" id="KW-1185">Reference proteome</keyword>
<gene>
    <name evidence="2" type="ORF">GH807_06885</name>
</gene>
<comment type="caution">
    <text evidence="2">The sequence shown here is derived from an EMBL/GenBank/DDBJ whole genome shotgun (WGS) entry which is preliminary data.</text>
</comment>
<keyword evidence="1" id="KW-0472">Membrane</keyword>
<accession>A0ABR6WK94</accession>
<name>A0ABR6WK94_9FIRM</name>
<dbReference type="RefSeq" id="WP_148603478.1">
    <property type="nucleotide sequence ID" value="NZ_RXYB01000008.1"/>
</dbReference>
<dbReference type="InterPro" id="IPR012902">
    <property type="entry name" value="N_methyl_site"/>
</dbReference>
<keyword evidence="1" id="KW-0812">Transmembrane</keyword>
<dbReference type="PROSITE" id="PS00409">
    <property type="entry name" value="PROKAR_NTER_METHYL"/>
    <property type="match status" value="1"/>
</dbReference>